<dbReference type="AlphaFoldDB" id="H6RRQ4"/>
<dbReference type="GO" id="GO:0016740">
    <property type="term" value="F:transferase activity"/>
    <property type="evidence" value="ECO:0007669"/>
    <property type="project" value="InterPro"/>
</dbReference>
<dbReference type="HOGENOM" id="CLU_061800_0_0_11"/>
<reference evidence="4" key="2">
    <citation type="submission" date="2012-02" db="EMBL/GenBank/DDBJ databases">
        <title>Complete genome sequence of Blastococcus saxobsidens strain DD2.</title>
        <authorList>
            <person name="Genoscope."/>
        </authorList>
    </citation>
    <scope>NUCLEOTIDE SEQUENCE [LARGE SCALE GENOMIC DNA]</scope>
    <source>
        <strain evidence="4">DD2</strain>
    </source>
</reference>
<dbReference type="Pfam" id="PF03756">
    <property type="entry name" value="AfsA"/>
    <property type="match status" value="2"/>
</dbReference>
<gene>
    <name evidence="3" type="ordered locus">BLASA_0744</name>
</gene>
<sequence length="300" mass="31624">MPPRTSPTLSAVPDDAAVPWSPVGQHLVHKAAAAEVLVTDFAAVTPTLAAVATRWPAAHPRYDRRTGTAGHLLLLAETIRQAGLCLAHLQLGIPVGEQFIFHRIAVRLAAPVAALGETAPDRTVTTVEPTPRYRVGRPAGAVLAVEIRHGGDLWATAEADYSSVPRRVYDRLRASARDHATAGSGRPVPSPRDAGPDRRTQAGVERSRVLVDLADPTFFDHEVDHLPGMLLIDAVLTAAAARAGSGAALAGIDVTFDRFAELDRPTWVRTGPAPGTDEQALAVALEQGSGPVARGRVLLG</sequence>
<feature type="domain" description="A-factor biosynthesis hotdog" evidence="2">
    <location>
        <begin position="206"/>
        <end position="297"/>
    </location>
</feature>
<keyword evidence="4" id="KW-1185">Reference proteome</keyword>
<dbReference type="Proteomes" id="UP000007517">
    <property type="component" value="Chromosome"/>
</dbReference>
<dbReference type="STRING" id="1146883.BLASA_0744"/>
<dbReference type="eggNOG" id="ENOG502ZTRV">
    <property type="taxonomic scope" value="Bacteria"/>
</dbReference>
<evidence type="ECO:0000256" key="1">
    <source>
        <dbReference type="SAM" id="MobiDB-lite"/>
    </source>
</evidence>
<feature type="region of interest" description="Disordered" evidence="1">
    <location>
        <begin position="176"/>
        <end position="204"/>
    </location>
</feature>
<protein>
    <submittedName>
        <fullName evidence="3">Putative lactone biosynthesis protein</fullName>
    </submittedName>
</protein>
<dbReference type="OrthoDB" id="7838374at2"/>
<feature type="compositionally biased region" description="Basic and acidic residues" evidence="1">
    <location>
        <begin position="194"/>
        <end position="204"/>
    </location>
</feature>
<dbReference type="NCBIfam" id="NF041195">
    <property type="entry name" value="ScbA_BarX_GamBu"/>
    <property type="match status" value="1"/>
</dbReference>
<evidence type="ECO:0000313" key="4">
    <source>
        <dbReference type="Proteomes" id="UP000007517"/>
    </source>
</evidence>
<dbReference type="InterPro" id="IPR047757">
    <property type="entry name" value="AfsA-like"/>
</dbReference>
<name>H6RRQ4_BLASD</name>
<accession>H6RRQ4</accession>
<feature type="domain" description="A-factor biosynthesis hotdog" evidence="2">
    <location>
        <begin position="27"/>
        <end position="159"/>
    </location>
</feature>
<proteinExistence type="predicted"/>
<organism evidence="3 4">
    <name type="scientific">Blastococcus saxobsidens (strain DD2)</name>
    <dbReference type="NCBI Taxonomy" id="1146883"/>
    <lineage>
        <taxon>Bacteria</taxon>
        <taxon>Bacillati</taxon>
        <taxon>Actinomycetota</taxon>
        <taxon>Actinomycetes</taxon>
        <taxon>Geodermatophilales</taxon>
        <taxon>Geodermatophilaceae</taxon>
        <taxon>Blastococcus</taxon>
    </lineage>
</organism>
<reference evidence="3 4" key="1">
    <citation type="journal article" date="2012" name="J. Bacteriol.">
        <title>Genome Sequence of Blastococcus saxobsidens DD2, a Stone-Inhabiting Bacterium.</title>
        <authorList>
            <person name="Chouaia B."/>
            <person name="Crotti E."/>
            <person name="Brusetti L."/>
            <person name="Daffonchio D."/>
            <person name="Essoussi I."/>
            <person name="Nouioui I."/>
            <person name="Sbissi I."/>
            <person name="Ghodhbane-Gtari F."/>
            <person name="Gtari M."/>
            <person name="Vacherie B."/>
            <person name="Barbe V."/>
            <person name="Medigue C."/>
            <person name="Gury J."/>
            <person name="Pujic P."/>
            <person name="Normand P."/>
        </authorList>
    </citation>
    <scope>NUCLEOTIDE SEQUENCE [LARGE SCALE GENOMIC DNA]</scope>
    <source>
        <strain evidence="3 4">DD2</strain>
    </source>
</reference>
<dbReference type="InterPro" id="IPR005509">
    <property type="entry name" value="AfsA_hotdog_dom"/>
</dbReference>
<evidence type="ECO:0000313" key="3">
    <source>
        <dbReference type="EMBL" id="CCG01697.1"/>
    </source>
</evidence>
<dbReference type="EMBL" id="FO117623">
    <property type="protein sequence ID" value="CCG01697.1"/>
    <property type="molecule type" value="Genomic_DNA"/>
</dbReference>
<evidence type="ECO:0000259" key="2">
    <source>
        <dbReference type="Pfam" id="PF03756"/>
    </source>
</evidence>
<dbReference type="KEGG" id="bsd:BLASA_0744"/>
<dbReference type="RefSeq" id="WP_014374607.1">
    <property type="nucleotide sequence ID" value="NC_016943.1"/>
</dbReference>